<dbReference type="PANTHER" id="PTHR43767">
    <property type="entry name" value="LONG-CHAIN-FATTY-ACID--COA LIGASE"/>
    <property type="match status" value="1"/>
</dbReference>
<dbReference type="Pfam" id="PF00501">
    <property type="entry name" value="AMP-binding"/>
    <property type="match status" value="1"/>
</dbReference>
<dbReference type="AlphaFoldDB" id="A0A6J6PGB9"/>
<protein>
    <submittedName>
        <fullName evidence="3">Unannotated protein</fullName>
    </submittedName>
</protein>
<dbReference type="PANTHER" id="PTHR43767:SF10">
    <property type="entry name" value="SURFACTIN SYNTHASE SUBUNIT 1"/>
    <property type="match status" value="1"/>
</dbReference>
<dbReference type="GO" id="GO:0016877">
    <property type="term" value="F:ligase activity, forming carbon-sulfur bonds"/>
    <property type="evidence" value="ECO:0007669"/>
    <property type="project" value="UniProtKB-ARBA"/>
</dbReference>
<dbReference type="InterPro" id="IPR020845">
    <property type="entry name" value="AMP-binding_CS"/>
</dbReference>
<dbReference type="InterPro" id="IPR000873">
    <property type="entry name" value="AMP-dep_synth/lig_dom"/>
</dbReference>
<gene>
    <name evidence="3" type="ORF">UFOPK2582_00774</name>
</gene>
<evidence type="ECO:0000313" key="3">
    <source>
        <dbReference type="EMBL" id="CAB4697627.1"/>
    </source>
</evidence>
<proteinExistence type="predicted"/>
<dbReference type="InterPro" id="IPR042099">
    <property type="entry name" value="ANL_N_sf"/>
</dbReference>
<dbReference type="Pfam" id="PF13193">
    <property type="entry name" value="AMP-binding_C"/>
    <property type="match status" value="1"/>
</dbReference>
<feature type="domain" description="AMP-dependent synthetase/ligase" evidence="1">
    <location>
        <begin position="9"/>
        <end position="382"/>
    </location>
</feature>
<feature type="domain" description="AMP-binding enzyme C-terminal" evidence="2">
    <location>
        <begin position="448"/>
        <end position="523"/>
    </location>
</feature>
<dbReference type="PROSITE" id="PS00455">
    <property type="entry name" value="AMP_BINDING"/>
    <property type="match status" value="1"/>
</dbReference>
<dbReference type="Gene3D" id="3.40.50.12780">
    <property type="entry name" value="N-terminal domain of ligase-like"/>
    <property type="match status" value="1"/>
</dbReference>
<evidence type="ECO:0000259" key="2">
    <source>
        <dbReference type="Pfam" id="PF13193"/>
    </source>
</evidence>
<dbReference type="InterPro" id="IPR050237">
    <property type="entry name" value="ATP-dep_AMP-bd_enzyme"/>
</dbReference>
<evidence type="ECO:0000259" key="1">
    <source>
        <dbReference type="Pfam" id="PF00501"/>
    </source>
</evidence>
<name>A0A6J6PGB9_9ZZZZ</name>
<dbReference type="NCBIfam" id="NF005863">
    <property type="entry name" value="PRK07798.1"/>
    <property type="match status" value="1"/>
</dbReference>
<dbReference type="SUPFAM" id="SSF56801">
    <property type="entry name" value="Acetyl-CoA synthetase-like"/>
    <property type="match status" value="1"/>
</dbReference>
<dbReference type="InterPro" id="IPR025110">
    <property type="entry name" value="AMP-bd_C"/>
</dbReference>
<dbReference type="EMBL" id="CAEZXS010000076">
    <property type="protein sequence ID" value="CAB4697627.1"/>
    <property type="molecule type" value="Genomic_DNA"/>
</dbReference>
<accession>A0A6J6PGB9</accession>
<reference evidence="3" key="1">
    <citation type="submission" date="2020-05" db="EMBL/GenBank/DDBJ databases">
        <authorList>
            <person name="Chiriac C."/>
            <person name="Salcher M."/>
            <person name="Ghai R."/>
            <person name="Kavagutti S V."/>
        </authorList>
    </citation>
    <scope>NUCLEOTIDE SEQUENCE</scope>
</reference>
<dbReference type="InterPro" id="IPR045851">
    <property type="entry name" value="AMP-bd_C_sf"/>
</dbReference>
<sequence>MAYNIADLFEHTVDVLPDRIALVDGESRLTYKELDDRANAMGHHLAACGVVKDDHVGIYAQNSHEWLEAMLGCLKIRAVPINVNYRYVEDELSYLIGNAELVACVFDQEYAGRLSAVADRSPKLKTFVHIEDNSGADVAALGSVGFSDAIAAQSTERDFAERSADDIYVIYTGGTTGMPKGVMWRSEDIFFALGQGIDALTGERVSSEFARAEQAAQSETPLIFCIIPPLMHGAAQIATLSQWFLGSTLVVVRKFDPEEIWTLFAAEGVNSVLITGDAMARPLVDALDAEPDRWDLSQLVSVSSSAALFSQSVKDRYLDQFPNLIITDSIGSTESGFNGLTYASKGAKATAGGPTVAAGRDVVILDEELKIIPDGDHRIGKLGRGGNIPLGYYNDPVKTAETFVIAADGMRYAVSGDSAQWAGPGQMTMLGRGSVSINSGGEKIFPEEVEQALKAHPAVFDCTVIGVSDERWGQKVAAVVQFRDGHVATLADLVDHTRTHIAGYKVPRELHVVEVILRSPSGKPDYRWAKELAESGTAKVEG</sequence>
<organism evidence="3">
    <name type="scientific">freshwater metagenome</name>
    <dbReference type="NCBI Taxonomy" id="449393"/>
    <lineage>
        <taxon>unclassified sequences</taxon>
        <taxon>metagenomes</taxon>
        <taxon>ecological metagenomes</taxon>
    </lineage>
</organism>
<dbReference type="Gene3D" id="3.30.300.30">
    <property type="match status" value="1"/>
</dbReference>